<dbReference type="InterPro" id="IPR000719">
    <property type="entry name" value="Prot_kinase_dom"/>
</dbReference>
<dbReference type="InterPro" id="IPR001245">
    <property type="entry name" value="Ser-Thr/Tyr_kinase_cat_dom"/>
</dbReference>
<comment type="subcellular location">
    <subcellularLocation>
        <location evidence="1">Cell membrane</location>
    </subcellularLocation>
</comment>
<dbReference type="Proteomes" id="UP000436088">
    <property type="component" value="Unassembled WGS sequence"/>
</dbReference>
<keyword evidence="2" id="KW-0472">Membrane</keyword>
<dbReference type="InterPro" id="IPR050823">
    <property type="entry name" value="Plant_Ser_Thr_Prot_Kinase"/>
</dbReference>
<evidence type="ECO:0000313" key="4">
    <source>
        <dbReference type="EMBL" id="KAE8675012.1"/>
    </source>
</evidence>
<dbReference type="GO" id="GO:0008270">
    <property type="term" value="F:zinc ion binding"/>
    <property type="evidence" value="ECO:0007669"/>
    <property type="project" value="InterPro"/>
</dbReference>
<reference evidence="4" key="1">
    <citation type="submission" date="2019-09" db="EMBL/GenBank/DDBJ databases">
        <title>Draft genome information of white flower Hibiscus syriacus.</title>
        <authorList>
            <person name="Kim Y.-M."/>
        </authorList>
    </citation>
    <scope>NUCLEOTIDE SEQUENCE [LARGE SCALE GENOMIC DNA]</scope>
    <source>
        <strain evidence="4">YM2019G1</strain>
    </source>
</reference>
<dbReference type="Gene3D" id="3.30.200.20">
    <property type="entry name" value="Phosphorylase Kinase, domain 1"/>
    <property type="match status" value="1"/>
</dbReference>
<name>A0A6A2XHQ5_HIBSY</name>
<sequence>MSKICGRILNIAMLMYSPRLATKQFRPDYILGEDNFGVIYKGVIDKIVRPGYKSTAVSVKELNPDGFQGDREWLTEVNYLGQLNHPNLVKLIGYCCDDDRRLLVYEYMARGSLEKNLFRNVIWFRLSVPIYSLLVRVGCSLTRFKRMKIALDAAKGLAFLHGAERPIIYRDFKTSKVLLDELKVVITCRLQCKALRLWTCKGWTNQRPDTCVDPSASGDNMFTHKRVSFLLDELNYLLWKQQVLLTVRSHRLEKLLNGDIQPPAATVTLANGSFVNFQHLDNFQLSANMAKLLVTDISHDRVSSVDAGYSVSPGSVVSSYGGGGGAQGGLSIGATQGSSSRGRGSGRNKFQCQLCGKIGHLVDRCWYRFYQTISGVGATVFSHDDRGSVTQSVVNVCIYGSSTLNVGCSSAKGFEQGGCALDGMHGRGSKDSENIGNRPG</sequence>
<organism evidence="4 5">
    <name type="scientific">Hibiscus syriacus</name>
    <name type="common">Rose of Sharon</name>
    <dbReference type="NCBI Taxonomy" id="106335"/>
    <lineage>
        <taxon>Eukaryota</taxon>
        <taxon>Viridiplantae</taxon>
        <taxon>Streptophyta</taxon>
        <taxon>Embryophyta</taxon>
        <taxon>Tracheophyta</taxon>
        <taxon>Spermatophyta</taxon>
        <taxon>Magnoliopsida</taxon>
        <taxon>eudicotyledons</taxon>
        <taxon>Gunneridae</taxon>
        <taxon>Pentapetalae</taxon>
        <taxon>rosids</taxon>
        <taxon>malvids</taxon>
        <taxon>Malvales</taxon>
        <taxon>Malvaceae</taxon>
        <taxon>Malvoideae</taxon>
        <taxon>Hibiscus</taxon>
    </lineage>
</organism>
<feature type="domain" description="Protein kinase" evidence="3">
    <location>
        <begin position="25"/>
        <end position="317"/>
    </location>
</feature>
<accession>A0A6A2XHQ5</accession>
<evidence type="ECO:0000256" key="1">
    <source>
        <dbReference type="ARBA" id="ARBA00004236"/>
    </source>
</evidence>
<dbReference type="GO" id="GO:0005524">
    <property type="term" value="F:ATP binding"/>
    <property type="evidence" value="ECO:0007669"/>
    <property type="project" value="InterPro"/>
</dbReference>
<keyword evidence="4" id="KW-0808">Transferase</keyword>
<dbReference type="GO" id="GO:0005886">
    <property type="term" value="C:plasma membrane"/>
    <property type="evidence" value="ECO:0007669"/>
    <property type="project" value="UniProtKB-SubCell"/>
</dbReference>
<evidence type="ECO:0000256" key="2">
    <source>
        <dbReference type="ARBA" id="ARBA00022475"/>
    </source>
</evidence>
<dbReference type="GO" id="GO:0004672">
    <property type="term" value="F:protein kinase activity"/>
    <property type="evidence" value="ECO:0007669"/>
    <property type="project" value="InterPro"/>
</dbReference>
<dbReference type="PROSITE" id="PS50011">
    <property type="entry name" value="PROTEIN_KINASE_DOM"/>
    <property type="match status" value="1"/>
</dbReference>
<dbReference type="PANTHER" id="PTHR45621">
    <property type="entry name" value="OS01G0588500 PROTEIN-RELATED"/>
    <property type="match status" value="1"/>
</dbReference>
<dbReference type="Gene3D" id="1.10.510.10">
    <property type="entry name" value="Transferase(Phosphotransferase) domain 1"/>
    <property type="match status" value="1"/>
</dbReference>
<dbReference type="EMBL" id="VEPZ02001408">
    <property type="protein sequence ID" value="KAE8675012.1"/>
    <property type="molecule type" value="Genomic_DNA"/>
</dbReference>
<evidence type="ECO:0000313" key="5">
    <source>
        <dbReference type="Proteomes" id="UP000436088"/>
    </source>
</evidence>
<dbReference type="SUPFAM" id="SSF57756">
    <property type="entry name" value="Retrovirus zinc finger-like domains"/>
    <property type="match status" value="1"/>
</dbReference>
<gene>
    <name evidence="4" type="ORF">F3Y22_tig00111708pilonHSYRG00547</name>
</gene>
<keyword evidence="5" id="KW-1185">Reference proteome</keyword>
<comment type="caution">
    <text evidence="4">The sequence shown here is derived from an EMBL/GenBank/DDBJ whole genome shotgun (WGS) entry which is preliminary data.</text>
</comment>
<evidence type="ECO:0000259" key="3">
    <source>
        <dbReference type="PROSITE" id="PS50011"/>
    </source>
</evidence>
<dbReference type="InterPro" id="IPR036875">
    <property type="entry name" value="Znf_CCHC_sf"/>
</dbReference>
<dbReference type="GO" id="GO:0003676">
    <property type="term" value="F:nucleic acid binding"/>
    <property type="evidence" value="ECO:0007669"/>
    <property type="project" value="InterPro"/>
</dbReference>
<dbReference type="AlphaFoldDB" id="A0A6A2XHQ5"/>
<proteinExistence type="predicted"/>
<keyword evidence="2" id="KW-1003">Cell membrane</keyword>
<keyword evidence="4" id="KW-0418">Kinase</keyword>
<protein>
    <submittedName>
        <fullName evidence="4">Serine/threonine-protein kinase</fullName>
    </submittedName>
</protein>
<dbReference type="SUPFAM" id="SSF56112">
    <property type="entry name" value="Protein kinase-like (PK-like)"/>
    <property type="match status" value="1"/>
</dbReference>
<dbReference type="Pfam" id="PF07714">
    <property type="entry name" value="PK_Tyr_Ser-Thr"/>
    <property type="match status" value="1"/>
</dbReference>
<dbReference type="InterPro" id="IPR011009">
    <property type="entry name" value="Kinase-like_dom_sf"/>
</dbReference>